<keyword evidence="13 16" id="KW-0472">Membrane</keyword>
<dbReference type="Proteomes" id="UP000218785">
    <property type="component" value="Chromosome"/>
</dbReference>
<evidence type="ECO:0000256" key="9">
    <source>
        <dbReference type="ARBA" id="ARBA00022777"/>
    </source>
</evidence>
<dbReference type="CDD" id="cd00082">
    <property type="entry name" value="HisKA"/>
    <property type="match status" value="1"/>
</dbReference>
<dbReference type="InterPro" id="IPR036097">
    <property type="entry name" value="HisK_dim/P_sf"/>
</dbReference>
<dbReference type="Gene3D" id="3.30.565.10">
    <property type="entry name" value="Histidine kinase-like ATPase, C-terminal domain"/>
    <property type="match status" value="1"/>
</dbReference>
<evidence type="ECO:0000259" key="19">
    <source>
        <dbReference type="PROSITE" id="PS50885"/>
    </source>
</evidence>
<comment type="similarity">
    <text evidence="3">In the N-terminal section; belongs to the phytochrome family.</text>
</comment>
<comment type="catalytic activity">
    <reaction evidence="1">
        <text>ATP + protein L-histidine = ADP + protein N-phospho-L-histidine.</text>
        <dbReference type="EC" id="2.7.13.3"/>
    </reaction>
</comment>
<organism evidence="20 21">
    <name type="scientific">Tolypothrix tenuis PCC 7101</name>
    <dbReference type="NCBI Taxonomy" id="231146"/>
    <lineage>
        <taxon>Bacteria</taxon>
        <taxon>Bacillati</taxon>
        <taxon>Cyanobacteriota</taxon>
        <taxon>Cyanophyceae</taxon>
        <taxon>Nostocales</taxon>
        <taxon>Tolypothrichaceae</taxon>
        <taxon>Tolypothrix</taxon>
    </lineage>
</organism>
<dbReference type="Gene3D" id="6.10.340.10">
    <property type="match status" value="1"/>
</dbReference>
<dbReference type="PROSITE" id="PS50110">
    <property type="entry name" value="RESPONSE_REGULATORY"/>
    <property type="match status" value="1"/>
</dbReference>
<evidence type="ECO:0000256" key="3">
    <source>
        <dbReference type="ARBA" id="ARBA00006402"/>
    </source>
</evidence>
<dbReference type="Pfam" id="PF02518">
    <property type="entry name" value="HATPase_c"/>
    <property type="match status" value="1"/>
</dbReference>
<dbReference type="SMART" id="SM00304">
    <property type="entry name" value="HAMP"/>
    <property type="match status" value="1"/>
</dbReference>
<evidence type="ECO:0000313" key="21">
    <source>
        <dbReference type="Proteomes" id="UP000218785"/>
    </source>
</evidence>
<dbReference type="SMART" id="SM00388">
    <property type="entry name" value="HisKA"/>
    <property type="match status" value="1"/>
</dbReference>
<evidence type="ECO:0000313" key="20">
    <source>
        <dbReference type="EMBL" id="BAY97311.1"/>
    </source>
</evidence>
<dbReference type="EMBL" id="AP018248">
    <property type="protein sequence ID" value="BAY97311.1"/>
    <property type="molecule type" value="Genomic_DNA"/>
</dbReference>
<dbReference type="InterPro" id="IPR003594">
    <property type="entry name" value="HATPase_dom"/>
</dbReference>
<evidence type="ECO:0000256" key="5">
    <source>
        <dbReference type="ARBA" id="ARBA00022553"/>
    </source>
</evidence>
<dbReference type="PANTHER" id="PTHR45339">
    <property type="entry name" value="HYBRID SIGNAL TRANSDUCTION HISTIDINE KINASE J"/>
    <property type="match status" value="1"/>
</dbReference>
<keyword evidence="21" id="KW-1185">Reference proteome</keyword>
<evidence type="ECO:0000256" key="1">
    <source>
        <dbReference type="ARBA" id="ARBA00000085"/>
    </source>
</evidence>
<evidence type="ECO:0000259" key="18">
    <source>
        <dbReference type="PROSITE" id="PS50110"/>
    </source>
</evidence>
<sequence>MQKQSLSRKIVLAYSLLVTLAAGLLTTGLSWQLRTVQRQEMRDRLMELLRLSVPQIDSDYLALTVTPNSMKEPFYKINQERLKNIQAASPSINHIYTLRQQSDGKLVFVLDYYNEGRSNALVGEPLQFITPGLKGDIADLEAPLVEPDILSSSAAKPVLYGYAPIKNQFGRTNGVLVIELDANSVIQSEQQAGVIALAILCLVLLLTLVVIWWLSQSLVIRPVLQLNQAAKQLASGQWQQALPSDRSDELGDLAKSFDYMAKQLQESFATLEHRVQERTTELEAAKLAADSASRAKSDFLANMSHELRTPLNGILGYAQILQRSKYLQPSDKKGISVIYQCGNHLLMLINDVLDLAKIEAGKLELNPSDIHLSSFLQGIAEMNRIRAEQKKIIFACEPAADLPQSIYADEKRLRQVLINLLGNAIKFTEQGSVYFRITAHQHHESLDSYRIRFEIEDTGVGMSPEQLEKIFLPFEQVGDVKKQDEGSGLGLAISLRIVSLMGSKIQVESTLGQGSLFSFEVDLPASLNWSIQERQDGKNIIVGYGGQRRTVLVVDDKWENRSLIVSLLKPMGFDVVEASNGKEGWEQIMAHKPDVLITDLVMPVMHGFDLLKQLRQSTELSHILAIASSASIFAQDEFQSLEAGANCFLSKPIQVDELLEIIQTHLKLTWIYEEPTTTIESYSQESYTPAVMQLLPPPIEILNQLQKHIQEGDLDTVINLCEQIQKSHPTSFEFAKKLIQLSEDCQLKQMRELLQESLIIADSKMR</sequence>
<dbReference type="SUPFAM" id="SSF52172">
    <property type="entry name" value="CheY-like"/>
    <property type="match status" value="1"/>
</dbReference>
<feature type="transmembrane region" description="Helical" evidence="16">
    <location>
        <begin position="192"/>
        <end position="214"/>
    </location>
</feature>
<protein>
    <recommendedName>
        <fullName evidence="14">Circadian input-output histidine kinase CikA</fullName>
        <ecNumber evidence="4">2.7.13.3</ecNumber>
    </recommendedName>
</protein>
<dbReference type="CDD" id="cd16922">
    <property type="entry name" value="HATPase_EvgS-ArcB-TorS-like"/>
    <property type="match status" value="1"/>
</dbReference>
<evidence type="ECO:0000256" key="15">
    <source>
        <dbReference type="PROSITE-ProRule" id="PRU00169"/>
    </source>
</evidence>
<dbReference type="InterPro" id="IPR003660">
    <property type="entry name" value="HAMP_dom"/>
</dbReference>
<dbReference type="PROSITE" id="PS50885">
    <property type="entry name" value="HAMP"/>
    <property type="match status" value="1"/>
</dbReference>
<accession>A0A1Z4MV67</accession>
<dbReference type="EC" id="2.7.13.3" evidence="4"/>
<dbReference type="RefSeq" id="WP_096574387.1">
    <property type="nucleotide sequence ID" value="NZ_CAWNJS010000001.1"/>
</dbReference>
<feature type="domain" description="HAMP" evidence="19">
    <location>
        <begin position="217"/>
        <end position="269"/>
    </location>
</feature>
<dbReference type="InterPro" id="IPR036890">
    <property type="entry name" value="HATPase_C_sf"/>
</dbReference>
<dbReference type="CDD" id="cd06225">
    <property type="entry name" value="HAMP"/>
    <property type="match status" value="1"/>
</dbReference>
<dbReference type="GO" id="GO:0005524">
    <property type="term" value="F:ATP binding"/>
    <property type="evidence" value="ECO:0007669"/>
    <property type="project" value="UniProtKB-KW"/>
</dbReference>
<dbReference type="KEGG" id="ttq:NIES37_12490"/>
<evidence type="ECO:0000256" key="13">
    <source>
        <dbReference type="ARBA" id="ARBA00023136"/>
    </source>
</evidence>
<keyword evidence="5 15" id="KW-0597">Phosphoprotein</keyword>
<dbReference type="Gene3D" id="3.40.50.2300">
    <property type="match status" value="1"/>
</dbReference>
<dbReference type="SUPFAM" id="SSF47384">
    <property type="entry name" value="Homodimeric domain of signal transducing histidine kinase"/>
    <property type="match status" value="1"/>
</dbReference>
<feature type="domain" description="Histidine kinase" evidence="17">
    <location>
        <begin position="302"/>
        <end position="525"/>
    </location>
</feature>
<keyword evidence="9 20" id="KW-0418">Kinase</keyword>
<evidence type="ECO:0000256" key="10">
    <source>
        <dbReference type="ARBA" id="ARBA00022840"/>
    </source>
</evidence>
<reference evidence="20 21" key="1">
    <citation type="submission" date="2017-06" db="EMBL/GenBank/DDBJ databases">
        <title>Genome sequencing of cyanobaciteial culture collection at National Institute for Environmental Studies (NIES).</title>
        <authorList>
            <person name="Hirose Y."/>
            <person name="Shimura Y."/>
            <person name="Fujisawa T."/>
            <person name="Nakamura Y."/>
            <person name="Kawachi M."/>
        </authorList>
    </citation>
    <scope>NUCLEOTIDE SEQUENCE [LARGE SCALE GENOMIC DNA]</scope>
    <source>
        <strain evidence="20 21">NIES-37</strain>
    </source>
</reference>
<evidence type="ECO:0000256" key="7">
    <source>
        <dbReference type="ARBA" id="ARBA00022692"/>
    </source>
</evidence>
<keyword evidence="12" id="KW-0902">Two-component regulatory system</keyword>
<keyword evidence="7 16" id="KW-0812">Transmembrane</keyword>
<dbReference type="FunFam" id="3.30.565.10:FF:000010">
    <property type="entry name" value="Sensor histidine kinase RcsC"/>
    <property type="match status" value="1"/>
</dbReference>
<feature type="domain" description="Response regulatory" evidence="18">
    <location>
        <begin position="550"/>
        <end position="666"/>
    </location>
</feature>
<dbReference type="AlphaFoldDB" id="A0A1Z4MV67"/>
<keyword evidence="11 16" id="KW-1133">Transmembrane helix</keyword>
<evidence type="ECO:0000256" key="12">
    <source>
        <dbReference type="ARBA" id="ARBA00023012"/>
    </source>
</evidence>
<dbReference type="SUPFAM" id="SSF158472">
    <property type="entry name" value="HAMP domain-like"/>
    <property type="match status" value="1"/>
</dbReference>
<evidence type="ECO:0000256" key="14">
    <source>
        <dbReference type="ARBA" id="ARBA00074306"/>
    </source>
</evidence>
<name>A0A1Z4MV67_9CYAN</name>
<dbReference type="InterPro" id="IPR005467">
    <property type="entry name" value="His_kinase_dom"/>
</dbReference>
<dbReference type="SMART" id="SM00448">
    <property type="entry name" value="REC"/>
    <property type="match status" value="1"/>
</dbReference>
<dbReference type="PRINTS" id="PR00344">
    <property type="entry name" value="BCTRLSENSOR"/>
</dbReference>
<evidence type="ECO:0000256" key="16">
    <source>
        <dbReference type="SAM" id="Phobius"/>
    </source>
</evidence>
<gene>
    <name evidence="20" type="ORF">NIES37_12490</name>
</gene>
<evidence type="ECO:0000256" key="6">
    <source>
        <dbReference type="ARBA" id="ARBA00022679"/>
    </source>
</evidence>
<dbReference type="InterPro" id="IPR003661">
    <property type="entry name" value="HisK_dim/P_dom"/>
</dbReference>
<dbReference type="Gene3D" id="1.10.287.130">
    <property type="match status" value="1"/>
</dbReference>
<dbReference type="GO" id="GO:0016020">
    <property type="term" value="C:membrane"/>
    <property type="evidence" value="ECO:0007669"/>
    <property type="project" value="UniProtKB-SubCell"/>
</dbReference>
<dbReference type="Pfam" id="PF00512">
    <property type="entry name" value="HisKA"/>
    <property type="match status" value="1"/>
</dbReference>
<proteinExistence type="inferred from homology"/>
<evidence type="ECO:0000256" key="8">
    <source>
        <dbReference type="ARBA" id="ARBA00022741"/>
    </source>
</evidence>
<comment type="subcellular location">
    <subcellularLocation>
        <location evidence="2">Membrane</location>
    </subcellularLocation>
</comment>
<dbReference type="InterPro" id="IPR011006">
    <property type="entry name" value="CheY-like_superfamily"/>
</dbReference>
<keyword evidence="8" id="KW-0547">Nucleotide-binding</keyword>
<dbReference type="GO" id="GO:0000155">
    <property type="term" value="F:phosphorelay sensor kinase activity"/>
    <property type="evidence" value="ECO:0007669"/>
    <property type="project" value="InterPro"/>
</dbReference>
<feature type="modified residue" description="4-aspartylphosphate" evidence="15">
    <location>
        <position position="599"/>
    </location>
</feature>
<keyword evidence="6" id="KW-0808">Transferase</keyword>
<keyword evidence="10" id="KW-0067">ATP-binding</keyword>
<dbReference type="Pfam" id="PF00072">
    <property type="entry name" value="Response_reg"/>
    <property type="match status" value="1"/>
</dbReference>
<dbReference type="InterPro" id="IPR001789">
    <property type="entry name" value="Sig_transdc_resp-reg_receiver"/>
</dbReference>
<dbReference type="SUPFAM" id="SSF55874">
    <property type="entry name" value="ATPase domain of HSP90 chaperone/DNA topoisomerase II/histidine kinase"/>
    <property type="match status" value="1"/>
</dbReference>
<dbReference type="Pfam" id="PF00672">
    <property type="entry name" value="HAMP"/>
    <property type="match status" value="1"/>
</dbReference>
<evidence type="ECO:0000256" key="4">
    <source>
        <dbReference type="ARBA" id="ARBA00012438"/>
    </source>
</evidence>
<dbReference type="PROSITE" id="PS50109">
    <property type="entry name" value="HIS_KIN"/>
    <property type="match status" value="1"/>
</dbReference>
<evidence type="ECO:0000256" key="11">
    <source>
        <dbReference type="ARBA" id="ARBA00022989"/>
    </source>
</evidence>
<evidence type="ECO:0000259" key="17">
    <source>
        <dbReference type="PROSITE" id="PS50109"/>
    </source>
</evidence>
<dbReference type="PANTHER" id="PTHR45339:SF1">
    <property type="entry name" value="HYBRID SIGNAL TRANSDUCTION HISTIDINE KINASE J"/>
    <property type="match status" value="1"/>
</dbReference>
<dbReference type="SMART" id="SM00387">
    <property type="entry name" value="HATPase_c"/>
    <property type="match status" value="1"/>
</dbReference>
<dbReference type="FunFam" id="1.10.287.130:FF:000004">
    <property type="entry name" value="Ethylene receptor 1"/>
    <property type="match status" value="1"/>
</dbReference>
<dbReference type="InterPro" id="IPR004358">
    <property type="entry name" value="Sig_transdc_His_kin-like_C"/>
</dbReference>
<evidence type="ECO:0000256" key="2">
    <source>
        <dbReference type="ARBA" id="ARBA00004370"/>
    </source>
</evidence>